<dbReference type="Proteomes" id="UP001060215">
    <property type="component" value="Chromosome 1"/>
</dbReference>
<gene>
    <name evidence="1" type="ORF">LOK49_LG01G00104</name>
</gene>
<name>A0ACC0J5B1_9ERIC</name>
<reference evidence="1 2" key="1">
    <citation type="journal article" date="2022" name="Plant J.">
        <title>Chromosome-level genome of Camellia lanceoleosa provides a valuable resource for understanding genome evolution and self-incompatibility.</title>
        <authorList>
            <person name="Gong W."/>
            <person name="Xiao S."/>
            <person name="Wang L."/>
            <person name="Liao Z."/>
            <person name="Chang Y."/>
            <person name="Mo W."/>
            <person name="Hu G."/>
            <person name="Li W."/>
            <person name="Zhao G."/>
            <person name="Zhu H."/>
            <person name="Hu X."/>
            <person name="Ji K."/>
            <person name="Xiang X."/>
            <person name="Song Q."/>
            <person name="Yuan D."/>
            <person name="Jin S."/>
            <person name="Zhang L."/>
        </authorList>
    </citation>
    <scope>NUCLEOTIDE SEQUENCE [LARGE SCALE GENOMIC DNA]</scope>
    <source>
        <strain evidence="1">SQ_2022a</strain>
    </source>
</reference>
<accession>A0ACC0J5B1</accession>
<sequence length="314" mass="33651">MASILLQPPSSTLSSTPTLFFLRNTHLVPSPTTSLKPSSSSSKKPLFTFKSLTVPFALTESEGSPKSLNEPDPDSQTLTLLQELADSFDLPVDYFGQLPQDLRLDLNDAAFDLSNGPVIDECGQELGETLLNISRAWEQADTSTSTALVGKLPLLLSSLTGNSKSAFGKRLVSAGRRFQSMGQYGQGELQRIAKAMITSGKLLAESQVSTATGEEPKLEARMLKFGDLQVELTSEKSYIGAAIGFIFGIISWQLSQGIQSIPESSSQYANDNALLLAKSLRGALLAMCYASTVLSAFTTVGLVFLGGQLKPKEE</sequence>
<dbReference type="EMBL" id="CM045758">
    <property type="protein sequence ID" value="KAI8031431.1"/>
    <property type="molecule type" value="Genomic_DNA"/>
</dbReference>
<evidence type="ECO:0000313" key="2">
    <source>
        <dbReference type="Proteomes" id="UP001060215"/>
    </source>
</evidence>
<organism evidence="1 2">
    <name type="scientific">Camellia lanceoleosa</name>
    <dbReference type="NCBI Taxonomy" id="1840588"/>
    <lineage>
        <taxon>Eukaryota</taxon>
        <taxon>Viridiplantae</taxon>
        <taxon>Streptophyta</taxon>
        <taxon>Embryophyta</taxon>
        <taxon>Tracheophyta</taxon>
        <taxon>Spermatophyta</taxon>
        <taxon>Magnoliopsida</taxon>
        <taxon>eudicotyledons</taxon>
        <taxon>Gunneridae</taxon>
        <taxon>Pentapetalae</taxon>
        <taxon>asterids</taxon>
        <taxon>Ericales</taxon>
        <taxon>Theaceae</taxon>
        <taxon>Camellia</taxon>
    </lineage>
</organism>
<proteinExistence type="predicted"/>
<protein>
    <submittedName>
        <fullName evidence="1">Uncharacterized protein</fullName>
    </submittedName>
</protein>
<keyword evidence="2" id="KW-1185">Reference proteome</keyword>
<evidence type="ECO:0000313" key="1">
    <source>
        <dbReference type="EMBL" id="KAI8031431.1"/>
    </source>
</evidence>
<comment type="caution">
    <text evidence="1">The sequence shown here is derived from an EMBL/GenBank/DDBJ whole genome shotgun (WGS) entry which is preliminary data.</text>
</comment>